<reference evidence="6 7" key="1">
    <citation type="submission" date="2016-12" db="EMBL/GenBank/DDBJ databases">
        <title>Complete genome sequence of Microbacterium aurum KACC 15219.</title>
        <authorList>
            <person name="Jung Y."/>
            <person name="Shin J.-H."/>
            <person name="Lee Y.-J."/>
            <person name="Yi H."/>
            <person name="Bahn Y.-S."/>
            <person name="Kim J.F."/>
            <person name="Lee D.-W."/>
        </authorList>
    </citation>
    <scope>NUCLEOTIDE SEQUENCE [LARGE SCALE GENOMIC DNA]</scope>
    <source>
        <strain evidence="6 7">KACC 15219</strain>
    </source>
</reference>
<evidence type="ECO:0000256" key="1">
    <source>
        <dbReference type="ARBA" id="ARBA00022722"/>
    </source>
</evidence>
<protein>
    <submittedName>
        <fullName evidence="6">VapC toxin family PIN domain ribonuclease</fullName>
    </submittedName>
</protein>
<evidence type="ECO:0000313" key="7">
    <source>
        <dbReference type="Proteomes" id="UP000187185"/>
    </source>
</evidence>
<dbReference type="Gene3D" id="3.40.50.1010">
    <property type="entry name" value="5'-nuclease"/>
    <property type="match status" value="1"/>
</dbReference>
<dbReference type="InterPro" id="IPR002716">
    <property type="entry name" value="PIN_dom"/>
</dbReference>
<dbReference type="Pfam" id="PF01850">
    <property type="entry name" value="PIN"/>
    <property type="match status" value="1"/>
</dbReference>
<keyword evidence="3" id="KW-0378">Hydrolase</keyword>
<feature type="domain" description="PIN" evidence="5">
    <location>
        <begin position="7"/>
        <end position="117"/>
    </location>
</feature>
<organism evidence="6 7">
    <name type="scientific">Microbacterium aurum</name>
    <dbReference type="NCBI Taxonomy" id="36805"/>
    <lineage>
        <taxon>Bacteria</taxon>
        <taxon>Bacillati</taxon>
        <taxon>Actinomycetota</taxon>
        <taxon>Actinomycetes</taxon>
        <taxon>Micrococcales</taxon>
        <taxon>Microbacteriaceae</taxon>
        <taxon>Microbacterium</taxon>
    </lineage>
</organism>
<dbReference type="KEGG" id="maur:BOH66_07220"/>
<dbReference type="STRING" id="36805.BOH66_07220"/>
<evidence type="ECO:0000259" key="5">
    <source>
        <dbReference type="Pfam" id="PF01850"/>
    </source>
</evidence>
<gene>
    <name evidence="6" type="ORF">BOH66_07220</name>
</gene>
<dbReference type="CDD" id="cd09874">
    <property type="entry name" value="PIN_MT3492-like"/>
    <property type="match status" value="1"/>
</dbReference>
<keyword evidence="1" id="KW-0540">Nuclease</keyword>
<evidence type="ECO:0000313" key="6">
    <source>
        <dbReference type="EMBL" id="APZ34063.1"/>
    </source>
</evidence>
<keyword evidence="2" id="KW-0479">Metal-binding</keyword>
<dbReference type="RefSeq" id="WP_076690379.1">
    <property type="nucleotide sequence ID" value="NZ_CP018762.1"/>
</dbReference>
<evidence type="ECO:0000256" key="3">
    <source>
        <dbReference type="ARBA" id="ARBA00022801"/>
    </source>
</evidence>
<keyword evidence="4" id="KW-0460">Magnesium</keyword>
<sequence length="143" mass="15373">MSGVPLVYADTSALGALLVLQPETRALLDWLDQTRARLVSSDLLETELRRMAVREGRDQAKVSAILDGVSLAALDRATYRSAGFLPMPYLRTLDALHLEAAIRLDVDAILTYDKRLGDSAGEVGLDVIAPGPLDTGVARRGDA</sequence>
<dbReference type="AlphaFoldDB" id="A0A1P8U7L2"/>
<dbReference type="Proteomes" id="UP000187185">
    <property type="component" value="Chromosome"/>
</dbReference>
<dbReference type="EMBL" id="CP018762">
    <property type="protein sequence ID" value="APZ34063.1"/>
    <property type="molecule type" value="Genomic_DNA"/>
</dbReference>
<dbReference type="GO" id="GO:0016787">
    <property type="term" value="F:hydrolase activity"/>
    <property type="evidence" value="ECO:0007669"/>
    <property type="project" value="UniProtKB-KW"/>
</dbReference>
<dbReference type="SUPFAM" id="SSF88723">
    <property type="entry name" value="PIN domain-like"/>
    <property type="match status" value="1"/>
</dbReference>
<dbReference type="InterPro" id="IPR029060">
    <property type="entry name" value="PIN-like_dom_sf"/>
</dbReference>
<proteinExistence type="predicted"/>
<accession>A0A1P8U7L2</accession>
<evidence type="ECO:0000256" key="2">
    <source>
        <dbReference type="ARBA" id="ARBA00022723"/>
    </source>
</evidence>
<dbReference type="GO" id="GO:0046872">
    <property type="term" value="F:metal ion binding"/>
    <property type="evidence" value="ECO:0007669"/>
    <property type="project" value="UniProtKB-KW"/>
</dbReference>
<dbReference type="GO" id="GO:0004518">
    <property type="term" value="F:nuclease activity"/>
    <property type="evidence" value="ECO:0007669"/>
    <property type="project" value="UniProtKB-KW"/>
</dbReference>
<name>A0A1P8U7L2_9MICO</name>
<keyword evidence="7" id="KW-1185">Reference proteome</keyword>
<evidence type="ECO:0000256" key="4">
    <source>
        <dbReference type="ARBA" id="ARBA00022842"/>
    </source>
</evidence>
<dbReference type="OrthoDB" id="1525146at2"/>